<evidence type="ECO:0000313" key="2">
    <source>
        <dbReference type="EMBL" id="SFR65112.1"/>
    </source>
</evidence>
<organism evidence="2 3">
    <name type="scientific">Halogeometricum limi</name>
    <dbReference type="NCBI Taxonomy" id="555875"/>
    <lineage>
        <taxon>Archaea</taxon>
        <taxon>Methanobacteriati</taxon>
        <taxon>Methanobacteriota</taxon>
        <taxon>Stenosarchaea group</taxon>
        <taxon>Halobacteria</taxon>
        <taxon>Halobacteriales</taxon>
        <taxon>Haloferacaceae</taxon>
        <taxon>Halogeometricum</taxon>
    </lineage>
</organism>
<dbReference type="STRING" id="555875.SAMN04488124_3144"/>
<sequence>MSSTPLQVEVPFRLPKGYADAEGTLHRDGVMRLATAADEILPLKDPRVKSNPSYLSVILLSRVVTELGDVESVTPNVVENLFVSDLAYLQDLYTRVNAYESNAVETACPACGEVFAAEIDERAQSEPDAGDGDEGNGQVAEGNLQSPVGVTTDRPEG</sequence>
<name>A0A1I6IEG1_9EURY</name>
<feature type="region of interest" description="Disordered" evidence="1">
    <location>
        <begin position="119"/>
        <end position="157"/>
    </location>
</feature>
<gene>
    <name evidence="2" type="ORF">SAMN04488124_3144</name>
</gene>
<dbReference type="RefSeq" id="WP_089882674.1">
    <property type="nucleotide sequence ID" value="NZ_FOYS01000005.1"/>
</dbReference>
<keyword evidence="3" id="KW-1185">Reference proteome</keyword>
<dbReference type="EMBL" id="FOYS01000005">
    <property type="protein sequence ID" value="SFR65112.1"/>
    <property type="molecule type" value="Genomic_DNA"/>
</dbReference>
<evidence type="ECO:0008006" key="4">
    <source>
        <dbReference type="Google" id="ProtNLM"/>
    </source>
</evidence>
<dbReference type="Proteomes" id="UP000243250">
    <property type="component" value="Unassembled WGS sequence"/>
</dbReference>
<evidence type="ECO:0000256" key="1">
    <source>
        <dbReference type="SAM" id="MobiDB-lite"/>
    </source>
</evidence>
<proteinExistence type="predicted"/>
<dbReference type="AlphaFoldDB" id="A0A1I6IEG1"/>
<reference evidence="3" key="1">
    <citation type="submission" date="2016-10" db="EMBL/GenBank/DDBJ databases">
        <authorList>
            <person name="Varghese N."/>
            <person name="Submissions S."/>
        </authorList>
    </citation>
    <scope>NUCLEOTIDE SEQUENCE [LARGE SCALE GENOMIC DNA]</scope>
    <source>
        <strain evidence="3">CGMCC 1.8711</strain>
    </source>
</reference>
<dbReference type="OrthoDB" id="137007at2157"/>
<protein>
    <recommendedName>
        <fullName evidence="4">Phage tail assembly chaperone protein, E, or 41 or 14</fullName>
    </recommendedName>
</protein>
<evidence type="ECO:0000313" key="3">
    <source>
        <dbReference type="Proteomes" id="UP000243250"/>
    </source>
</evidence>
<accession>A0A1I6IEG1</accession>